<feature type="transmembrane region" description="Helical" evidence="7">
    <location>
        <begin position="148"/>
        <end position="170"/>
    </location>
</feature>
<dbReference type="InParanoid" id="A0A165GHI9"/>
<comment type="subcellular location">
    <subcellularLocation>
        <location evidence="1">Membrane</location>
        <topology evidence="1">Multi-pass membrane protein</topology>
    </subcellularLocation>
</comment>
<feature type="transmembrane region" description="Helical" evidence="7">
    <location>
        <begin position="90"/>
        <end position="110"/>
    </location>
</feature>
<evidence type="ECO:0000256" key="6">
    <source>
        <dbReference type="ARBA" id="ARBA00023136"/>
    </source>
</evidence>
<accession>A0A165GHI9</accession>
<dbReference type="Gene3D" id="1.20.1250.20">
    <property type="entry name" value="MFS general substrate transporter like domains"/>
    <property type="match status" value="1"/>
</dbReference>
<keyword evidence="3" id="KW-0813">Transport</keyword>
<dbReference type="InterPro" id="IPR052599">
    <property type="entry name" value="SLC43A_AATransporter"/>
</dbReference>
<dbReference type="Pfam" id="PF07690">
    <property type="entry name" value="MFS_1"/>
    <property type="match status" value="1"/>
</dbReference>
<dbReference type="OrthoDB" id="330047at2759"/>
<feature type="transmembrane region" description="Helical" evidence="7">
    <location>
        <begin position="444"/>
        <end position="462"/>
    </location>
</feature>
<dbReference type="InterPro" id="IPR036259">
    <property type="entry name" value="MFS_trans_sf"/>
</dbReference>
<feature type="transmembrane region" description="Helical" evidence="7">
    <location>
        <begin position="322"/>
        <end position="343"/>
    </location>
</feature>
<dbReference type="PANTHER" id="PTHR20772:SF2">
    <property type="entry name" value="PROTEIN FMP42"/>
    <property type="match status" value="1"/>
</dbReference>
<dbReference type="Proteomes" id="UP000077266">
    <property type="component" value="Unassembled WGS sequence"/>
</dbReference>
<keyword evidence="6 7" id="KW-0472">Membrane</keyword>
<feature type="transmembrane region" description="Helical" evidence="7">
    <location>
        <begin position="375"/>
        <end position="393"/>
    </location>
</feature>
<feature type="transmembrane region" description="Helical" evidence="7">
    <location>
        <begin position="350"/>
        <end position="369"/>
    </location>
</feature>
<keyword evidence="9" id="KW-1185">Reference proteome</keyword>
<evidence type="ECO:0000256" key="7">
    <source>
        <dbReference type="SAM" id="Phobius"/>
    </source>
</evidence>
<feature type="transmembrane region" description="Helical" evidence="7">
    <location>
        <begin position="405"/>
        <end position="424"/>
    </location>
</feature>
<feature type="transmembrane region" description="Helical" evidence="7">
    <location>
        <begin position="116"/>
        <end position="136"/>
    </location>
</feature>
<feature type="transmembrane region" description="Helical" evidence="7">
    <location>
        <begin position="283"/>
        <end position="302"/>
    </location>
</feature>
<keyword evidence="4 7" id="KW-0812">Transmembrane</keyword>
<dbReference type="InterPro" id="IPR011701">
    <property type="entry name" value="MFS"/>
</dbReference>
<organism evidence="8 9">
    <name type="scientific">Exidia glandulosa HHB12029</name>
    <dbReference type="NCBI Taxonomy" id="1314781"/>
    <lineage>
        <taxon>Eukaryota</taxon>
        <taxon>Fungi</taxon>
        <taxon>Dikarya</taxon>
        <taxon>Basidiomycota</taxon>
        <taxon>Agaricomycotina</taxon>
        <taxon>Agaricomycetes</taxon>
        <taxon>Auriculariales</taxon>
        <taxon>Exidiaceae</taxon>
        <taxon>Exidia</taxon>
    </lineage>
</organism>
<evidence type="ECO:0000313" key="9">
    <source>
        <dbReference type="Proteomes" id="UP000077266"/>
    </source>
</evidence>
<evidence type="ECO:0000313" key="8">
    <source>
        <dbReference type="EMBL" id="KZV90526.1"/>
    </source>
</evidence>
<gene>
    <name evidence="8" type="ORF">EXIGLDRAFT_720302</name>
</gene>
<dbReference type="STRING" id="1314781.A0A165GHI9"/>
<evidence type="ECO:0000256" key="3">
    <source>
        <dbReference type="ARBA" id="ARBA00022448"/>
    </source>
</evidence>
<keyword evidence="5 7" id="KW-1133">Transmembrane helix</keyword>
<dbReference type="EMBL" id="KV426047">
    <property type="protein sequence ID" value="KZV90526.1"/>
    <property type="molecule type" value="Genomic_DNA"/>
</dbReference>
<dbReference type="GO" id="GO:0000329">
    <property type="term" value="C:fungal-type vacuole membrane"/>
    <property type="evidence" value="ECO:0007669"/>
    <property type="project" value="TreeGrafter"/>
</dbReference>
<name>A0A165GHI9_EXIGL</name>
<evidence type="ECO:0000256" key="1">
    <source>
        <dbReference type="ARBA" id="ARBA00004141"/>
    </source>
</evidence>
<feature type="transmembrane region" description="Helical" evidence="7">
    <location>
        <begin position="12"/>
        <end position="33"/>
    </location>
</feature>
<dbReference type="GO" id="GO:0022857">
    <property type="term" value="F:transmembrane transporter activity"/>
    <property type="evidence" value="ECO:0007669"/>
    <property type="project" value="InterPro"/>
</dbReference>
<feature type="transmembrane region" description="Helical" evidence="7">
    <location>
        <begin position="63"/>
        <end position="83"/>
    </location>
</feature>
<dbReference type="SUPFAM" id="SSF103473">
    <property type="entry name" value="MFS general substrate transporter"/>
    <property type="match status" value="1"/>
</dbReference>
<reference evidence="8 9" key="1">
    <citation type="journal article" date="2016" name="Mol. Biol. Evol.">
        <title>Comparative Genomics of Early-Diverging Mushroom-Forming Fungi Provides Insights into the Origins of Lignocellulose Decay Capabilities.</title>
        <authorList>
            <person name="Nagy L.G."/>
            <person name="Riley R."/>
            <person name="Tritt A."/>
            <person name="Adam C."/>
            <person name="Daum C."/>
            <person name="Floudas D."/>
            <person name="Sun H."/>
            <person name="Yadav J.S."/>
            <person name="Pangilinan J."/>
            <person name="Larsson K.H."/>
            <person name="Matsuura K."/>
            <person name="Barry K."/>
            <person name="Labutti K."/>
            <person name="Kuo R."/>
            <person name="Ohm R.A."/>
            <person name="Bhattacharya S.S."/>
            <person name="Shirouzu T."/>
            <person name="Yoshinaga Y."/>
            <person name="Martin F.M."/>
            <person name="Grigoriev I.V."/>
            <person name="Hibbett D.S."/>
        </authorList>
    </citation>
    <scope>NUCLEOTIDE SEQUENCE [LARGE SCALE GENOMIC DNA]</scope>
    <source>
        <strain evidence="8 9">HHB12029</strain>
    </source>
</reference>
<feature type="transmembrane region" description="Helical" evidence="7">
    <location>
        <begin position="182"/>
        <end position="202"/>
    </location>
</feature>
<protein>
    <submittedName>
        <fullName evidence="8">MFS general substrate transporter</fullName>
    </submittedName>
</protein>
<dbReference type="PANTHER" id="PTHR20772">
    <property type="entry name" value="PROTEIN FMP42"/>
    <property type="match status" value="1"/>
</dbReference>
<sequence>MTVASRALRLVQIAFAVLFCVACAGVVFGFAALKPVLVRHGVYRELCDADAPSCDAQDLRLNYMFTLAATTTNVAALPVGMILDRIGPRWTSILGALVFAAGNIAFGLGQETPVDTYRLGFILLAIGGPLVFLPSFHLSNAFPEHSGLIMSFITGAFDVSSVPYLFYLWLDSGISGGLPIRTFFWAYTIIPVLIIVEQLTLAPAWSYRVEEFAHVGPPPPDEGILVTHEVVSYSDVDDSESSVADEEAAVDDIKHAVEGHGLADPVRGIMVGHTARQQMASRWFIAAAIFLCIHAARINYYIQTVHTQLAWYLDVQPAQALGEAFAVLLPVGGVFSVPLVGYLLDAQGSYVTTIVMLWSGLAYGILGLLHNVAAQWTNVAIFVVFRPLMYTFVNDFCAKAFGFETFGTVLGFAGLLSGVFGLVLRSLDLAVAGPLRGDYSPVNLGGIFAGLASSAALAWVIWRGALRTGRVRLEDPLPS</sequence>
<evidence type="ECO:0000256" key="2">
    <source>
        <dbReference type="ARBA" id="ARBA00006595"/>
    </source>
</evidence>
<dbReference type="AlphaFoldDB" id="A0A165GHI9"/>
<proteinExistence type="inferred from homology"/>
<comment type="similarity">
    <text evidence="2">Belongs to the SLC43A transporter (TC 2.A.1.44) family.</text>
</comment>
<evidence type="ECO:0000256" key="5">
    <source>
        <dbReference type="ARBA" id="ARBA00022989"/>
    </source>
</evidence>
<evidence type="ECO:0000256" key="4">
    <source>
        <dbReference type="ARBA" id="ARBA00022692"/>
    </source>
</evidence>